<accession>A0A1M6JQN9</accession>
<feature type="domain" description="Peptidase M43 pregnancy-associated plasma-A" evidence="10">
    <location>
        <begin position="205"/>
        <end position="369"/>
    </location>
</feature>
<evidence type="ECO:0000259" key="11">
    <source>
        <dbReference type="Pfam" id="PF18962"/>
    </source>
</evidence>
<keyword evidence="3" id="KW-0479">Metal-binding</keyword>
<dbReference type="Gene3D" id="3.40.390.10">
    <property type="entry name" value="Collagenase (Catalytic Domain)"/>
    <property type="match status" value="1"/>
</dbReference>
<proteinExistence type="inferred from homology"/>
<dbReference type="SUPFAM" id="SSF55486">
    <property type="entry name" value="Metalloproteases ('zincins'), catalytic domain"/>
    <property type="match status" value="1"/>
</dbReference>
<comment type="similarity">
    <text evidence="1">Belongs to the peptidase M43B family.</text>
</comment>
<evidence type="ECO:0000256" key="2">
    <source>
        <dbReference type="ARBA" id="ARBA00022670"/>
    </source>
</evidence>
<feature type="domain" description="Secretion system C-terminal sorting" evidence="11">
    <location>
        <begin position="2332"/>
        <end position="2408"/>
    </location>
</feature>
<dbReference type="GO" id="GO:0046872">
    <property type="term" value="F:metal ion binding"/>
    <property type="evidence" value="ECO:0007669"/>
    <property type="project" value="UniProtKB-KW"/>
</dbReference>
<dbReference type="Proteomes" id="UP000184474">
    <property type="component" value="Unassembled WGS sequence"/>
</dbReference>
<dbReference type="Pfam" id="PF05572">
    <property type="entry name" value="Peptidase_M43"/>
    <property type="match status" value="1"/>
</dbReference>
<keyword evidence="13" id="KW-1185">Reference proteome</keyword>
<dbReference type="InterPro" id="IPR008754">
    <property type="entry name" value="Peptidase_M43"/>
</dbReference>
<keyword evidence="4 9" id="KW-0732">Signal</keyword>
<evidence type="ECO:0000313" key="12">
    <source>
        <dbReference type="EMBL" id="SHJ48990.1"/>
    </source>
</evidence>
<evidence type="ECO:0000256" key="9">
    <source>
        <dbReference type="SAM" id="SignalP"/>
    </source>
</evidence>
<dbReference type="InterPro" id="IPR024079">
    <property type="entry name" value="MetalloPept_cat_dom_sf"/>
</dbReference>
<dbReference type="PANTHER" id="PTHR47466">
    <property type="match status" value="1"/>
</dbReference>
<name>A0A1M6JQN9_REIAG</name>
<organism evidence="12 13">
    <name type="scientific">Reichenbachiella agariperforans</name>
    <dbReference type="NCBI Taxonomy" id="156994"/>
    <lineage>
        <taxon>Bacteria</taxon>
        <taxon>Pseudomonadati</taxon>
        <taxon>Bacteroidota</taxon>
        <taxon>Cytophagia</taxon>
        <taxon>Cytophagales</taxon>
        <taxon>Reichenbachiellaceae</taxon>
        <taxon>Reichenbachiella</taxon>
    </lineage>
</organism>
<dbReference type="RefSeq" id="WP_139280848.1">
    <property type="nucleotide sequence ID" value="NZ_FRAA01000001.1"/>
</dbReference>
<feature type="chain" id="PRO_5012206631" evidence="9">
    <location>
        <begin position="23"/>
        <end position="2410"/>
    </location>
</feature>
<gene>
    <name evidence="12" type="ORF">SAMN04488028_101284</name>
</gene>
<keyword evidence="6" id="KW-0862">Zinc</keyword>
<evidence type="ECO:0000256" key="3">
    <source>
        <dbReference type="ARBA" id="ARBA00022723"/>
    </source>
</evidence>
<dbReference type="Pfam" id="PF18962">
    <property type="entry name" value="Por_Secre_tail"/>
    <property type="match status" value="1"/>
</dbReference>
<keyword evidence="7" id="KW-0482">Metalloprotease</keyword>
<dbReference type="EMBL" id="FRAA01000001">
    <property type="protein sequence ID" value="SHJ48990.1"/>
    <property type="molecule type" value="Genomic_DNA"/>
</dbReference>
<dbReference type="STRING" id="156994.SAMN04488028_101284"/>
<dbReference type="PANTHER" id="PTHR47466:SF1">
    <property type="entry name" value="METALLOPROTEASE MEP1 (AFU_ORTHOLOGUE AFUA_1G07730)-RELATED"/>
    <property type="match status" value="1"/>
</dbReference>
<dbReference type="Gene3D" id="2.60.40.10">
    <property type="entry name" value="Immunoglobulins"/>
    <property type="match status" value="1"/>
</dbReference>
<keyword evidence="5" id="KW-0378">Hydrolase</keyword>
<dbReference type="SMART" id="SM00710">
    <property type="entry name" value="PbH1"/>
    <property type="match status" value="8"/>
</dbReference>
<evidence type="ECO:0000256" key="1">
    <source>
        <dbReference type="ARBA" id="ARBA00008721"/>
    </source>
</evidence>
<dbReference type="InterPro" id="IPR026444">
    <property type="entry name" value="Secre_tail"/>
</dbReference>
<reference evidence="13" key="1">
    <citation type="submission" date="2016-11" db="EMBL/GenBank/DDBJ databases">
        <authorList>
            <person name="Varghese N."/>
            <person name="Submissions S."/>
        </authorList>
    </citation>
    <scope>NUCLEOTIDE SEQUENCE [LARGE SCALE GENOMIC DNA]</scope>
    <source>
        <strain evidence="13">DSM 26134</strain>
    </source>
</reference>
<dbReference type="GO" id="GO:0006508">
    <property type="term" value="P:proteolysis"/>
    <property type="evidence" value="ECO:0007669"/>
    <property type="project" value="UniProtKB-KW"/>
</dbReference>
<protein>
    <submittedName>
        <fullName evidence="12">Por secretion system C-terminal sorting domain-containing protein</fullName>
    </submittedName>
</protein>
<keyword evidence="8" id="KW-1015">Disulfide bond</keyword>
<dbReference type="NCBIfam" id="TIGR04183">
    <property type="entry name" value="Por_Secre_tail"/>
    <property type="match status" value="1"/>
</dbReference>
<evidence type="ECO:0000256" key="7">
    <source>
        <dbReference type="ARBA" id="ARBA00023049"/>
    </source>
</evidence>
<dbReference type="GO" id="GO:0008237">
    <property type="term" value="F:metallopeptidase activity"/>
    <property type="evidence" value="ECO:0007669"/>
    <property type="project" value="UniProtKB-KW"/>
</dbReference>
<evidence type="ECO:0000256" key="6">
    <source>
        <dbReference type="ARBA" id="ARBA00022833"/>
    </source>
</evidence>
<evidence type="ECO:0000256" key="4">
    <source>
        <dbReference type="ARBA" id="ARBA00022729"/>
    </source>
</evidence>
<sequence length="2410" mass="263017">MKQIRQTLLSILMCFAIYTSHAQKSTSHVQYCGQDLLNNWMEIENSDFSQQLKKQNEDIELRMNESARMAMTTSAVNGIYHIPVVFHFIVSQATLSQLPNGPGWTDEYRMYKAFYDGGASASSNRLLDQLARINTEFSDANISFCSAQLAPQTFPWQQITDPSTGTVFETAGATYTVDNTLAHMNGMISAQAIQLEQALPFNQANEPQYLNVYVTETTALGNQTVGGYALPGGIDGNGIYVSQFLFGDNTGNNPNYFLPASVSPQYEQGKTAVHEVGHWLSLWHTFATDGACTNLTLPPHLMPHGDFVVDTPPQRNPSLQCSTTNMISCTSTLVPGNNHMDYTTDNCKVPNGSVMPFTLGQIQRMHLYLDDFLENIHSHTNRLLTGIEKNGCVNSPIPFTAEFEIDSNILCEAQSIQVEGLDIALLPAGHSLQWRLTLTDGTTTHHVPSASTYNTGAINTSFPTLGMGQGTFTMSSEMIITDPSSATTTISYQLNDPILIEDCTASAQKYTRSYEYPEGDLDNMSIVTTHAGDGYIVSGSNRNLTTDISSTIVLRADLFGNILWERTFDNNGQNIRGLDIIRNNSTTDTYIIAGAVESAAGNDDILVMEIDESGNPTSVAGNPFSINISSGPTQNSSAAFEIINTVDGGFALAGYVGAGLEFADAKEQLIVKLNQNFSVAWSERYDYSNNSPSDLDVANSILEIPNYNGTGVNAYFLGGSRNRMTLSGLQHSNTSMLLTDNVTTRTVVWNDTWQGNERDFAYDALYDANQNVIYQSSFNSEKHGNVIAMLDPTNGNILGWYDSKLSNIEEYLGTQLLENAAGDSLVLTGYAHWDGFQPTADRIDKLTFTNQTAGRFNVNMFDTHLDNVWHNQNIYGFDSHSDAYAFPKSTTLSPNGGYMIVVGGRDNDFPDHTNKLTFIKINTDLMTACQANEETEALDGYTLRTTLPVITHTANNSAVNLANGSNTLATEFPCATYCDGGLINTTEVICGSNPVVSLNIDPAYPIQNTNMVWSPANLVTPTNDPRIFETVALTEPQVITLQGFSTQGGCLIYEQTFNISFAAGNDLHYTDCAGVTSIELCQLLPSLDAGSTDGIWYVGTVSASTELNSTNYPAPASWPPTTYPYVSGQNTGCNASPSIGIDATPTTLVYQVIDPVTGCIDESILTIDTDANSIDPNFDPATSTSPYLYWDFRSQLPDDDFGQYIFTCSPNDIDFIPVDQRSSIGHNWKFDEQNSNLQTFSTSVNPQFSINNIVYGAILPNANAEAIDVEHTLTSLCGEDTTVAALIIVPEIDPSIVIDPLSDCSHNLTVTDNVFDIRDFILSNPDFSSLTGIPSIDAFASIIWSDANGIVIGSGQTYQATADGTYTATITYFGGSCTASVSATVTGTNTFTLNDISIDGCDIGNGTGVFDLAATQGAISSLSGLTFTWWEDAIQTIQINTSTPYIGPAGTVYAVASSPDGCQSMATVSLNLKDAPILIVNGETELCAGDLLELQATADGGVPPYSIDWVYNNGNNTHTGNVLQVTSSVGVSSYQVTVTDANGCSTTQTIDVRATSCCPIQKDEDYFQITDYQSGNHLVTNGDYKIWPDKVYIGPGLTVVVSGKESVLDITNCDVVFGECAKIEVRNGARIIANNAVLRPCDEMQTWQGVEFIFEEKSAPTGSFTESTFINATTGIGIRRANQIDTGIPVEVEITNNLFLNNKTGVQIANDYFEGAITGNTFKIEKQVAELHYCDEKEPNSSPSVNFGGIKLISNEYLNYSVRNHNVIAQNDFVKGINLISEESKLIQFDGIHMIGTVGTSISFNQFTNNDRSVIMLRVIDVTVENNSMEVTRRSNADLGTYQISFDGVGNYDFNALIQNNEILNSAELLYESNATNSNGNFVGTGAIYASKGGKVQIESNKIIGYEIGIFIDNHKSAGILSRIVNNDIQTHTYGIYQRDARWTTEIYTSFIGCNTIDMLLNVPGNTLSSGVVGYYLDYTSTTVTSTNPASNSKIISNVFLFGNCIKNTTSAVKLVHTNPAPSSSSTLPLMIRMENNYLYNYRYAGLDITDFHGTVQQNNSFISNQPQAVADIHSNRVIPLVIPNNQLPIVSKLSHFGIDNAPTAGGNGTVYATHIDYPSVTSCGNQDAGSSLKKSFIDYCENENWADKPKAAIAEQHGNTVSLNDDYQEILLRQAEESLDQVVSTTFEMVNTLTDESDQSRLVDFVNQHNWLSHQDNQWLTYYRLANQSNYEQAQVQLASMIAIDEQDRQHLFIESLLIGKLLDREADHFGISEMVTLQNIGNTDTKWSTLANALLHSQGDDNHYSYPSTARTTTYSDTEVYNLDMNALSVYPNPANDQINVLVTMTESLDTGIFKIYDISGSEVHSVTVDLLSNVSVTVDISQLPAGIYLIKLDNHSDKHLTQKFIKK</sequence>
<evidence type="ECO:0000313" key="13">
    <source>
        <dbReference type="Proteomes" id="UP000184474"/>
    </source>
</evidence>
<dbReference type="InterPro" id="IPR013783">
    <property type="entry name" value="Ig-like_fold"/>
</dbReference>
<evidence type="ECO:0000256" key="5">
    <source>
        <dbReference type="ARBA" id="ARBA00022801"/>
    </source>
</evidence>
<dbReference type="InterPro" id="IPR006626">
    <property type="entry name" value="PbH1"/>
</dbReference>
<keyword evidence="2" id="KW-0645">Protease</keyword>
<evidence type="ECO:0000256" key="8">
    <source>
        <dbReference type="ARBA" id="ARBA00023157"/>
    </source>
</evidence>
<evidence type="ECO:0000259" key="10">
    <source>
        <dbReference type="Pfam" id="PF05572"/>
    </source>
</evidence>
<feature type="signal peptide" evidence="9">
    <location>
        <begin position="1"/>
        <end position="22"/>
    </location>
</feature>